<accession>A0A0B7B7V8</accession>
<dbReference type="EMBL" id="HACG01041345">
    <property type="protein sequence ID" value="CEK88210.1"/>
    <property type="molecule type" value="Transcribed_RNA"/>
</dbReference>
<organism evidence="1">
    <name type="scientific">Arion vulgaris</name>
    <dbReference type="NCBI Taxonomy" id="1028688"/>
    <lineage>
        <taxon>Eukaryota</taxon>
        <taxon>Metazoa</taxon>
        <taxon>Spiralia</taxon>
        <taxon>Lophotrochozoa</taxon>
        <taxon>Mollusca</taxon>
        <taxon>Gastropoda</taxon>
        <taxon>Heterobranchia</taxon>
        <taxon>Euthyneura</taxon>
        <taxon>Panpulmonata</taxon>
        <taxon>Eupulmonata</taxon>
        <taxon>Stylommatophora</taxon>
        <taxon>Helicina</taxon>
        <taxon>Arionoidea</taxon>
        <taxon>Arionidae</taxon>
        <taxon>Arion</taxon>
    </lineage>
</organism>
<gene>
    <name evidence="1" type="primary">ORF163804</name>
</gene>
<name>A0A0B7B7V8_9EUPU</name>
<dbReference type="AlphaFoldDB" id="A0A0B7B7V8"/>
<reference evidence="1" key="1">
    <citation type="submission" date="2014-12" db="EMBL/GenBank/DDBJ databases">
        <title>Insight into the proteome of Arion vulgaris.</title>
        <authorList>
            <person name="Aradska J."/>
            <person name="Bulat T."/>
            <person name="Smidak R."/>
            <person name="Sarate P."/>
            <person name="Gangsoo J."/>
            <person name="Sialana F."/>
            <person name="Bilban M."/>
            <person name="Lubec G."/>
        </authorList>
    </citation>
    <scope>NUCLEOTIDE SEQUENCE</scope>
    <source>
        <tissue evidence="1">Skin</tissue>
    </source>
</reference>
<feature type="non-terminal residue" evidence="1">
    <location>
        <position position="1"/>
    </location>
</feature>
<proteinExistence type="predicted"/>
<evidence type="ECO:0000313" key="1">
    <source>
        <dbReference type="EMBL" id="CEK88210.1"/>
    </source>
</evidence>
<protein>
    <submittedName>
        <fullName evidence="1">Uncharacterized protein</fullName>
    </submittedName>
</protein>
<sequence>RSRLTKIMFVPGHAHVRGHFAGTNRPADMAAVENKCDIHFENITFVSFRHKLTQP</sequence>